<keyword evidence="1" id="KW-0963">Cytoplasm</keyword>
<accession>A0A6N9TX10</accession>
<evidence type="ECO:0000256" key="3">
    <source>
        <dbReference type="ARBA" id="ARBA00023315"/>
    </source>
</evidence>
<keyword evidence="2" id="KW-0808">Transferase</keyword>
<dbReference type="CDD" id="cd00827">
    <property type="entry name" value="init_cond_enzymes"/>
    <property type="match status" value="1"/>
</dbReference>
<dbReference type="InterPro" id="IPR013751">
    <property type="entry name" value="ACP_syn_III_N"/>
</dbReference>
<comment type="caution">
    <text evidence="6">The sequence shown here is derived from an EMBL/GenBank/DDBJ whole genome shotgun (WGS) entry which is preliminary data.</text>
</comment>
<evidence type="ECO:0000313" key="6">
    <source>
        <dbReference type="EMBL" id="NEA15099.1"/>
    </source>
</evidence>
<dbReference type="EMBL" id="JAAGLQ010000126">
    <property type="protein sequence ID" value="NEA15099.1"/>
    <property type="molecule type" value="Genomic_DNA"/>
</dbReference>
<dbReference type="Proteomes" id="UP000471293">
    <property type="component" value="Unassembled WGS sequence"/>
</dbReference>
<dbReference type="PANTHER" id="PTHR34069">
    <property type="entry name" value="3-OXOACYL-[ACYL-CARRIER-PROTEIN] SYNTHASE 3"/>
    <property type="match status" value="1"/>
</dbReference>
<dbReference type="AlphaFoldDB" id="A0A6N9TX10"/>
<gene>
    <name evidence="6" type="ORF">G3I29_06050</name>
</gene>
<evidence type="ECO:0000256" key="1">
    <source>
        <dbReference type="ARBA" id="ARBA00022490"/>
    </source>
</evidence>
<dbReference type="PANTHER" id="PTHR34069:SF2">
    <property type="entry name" value="BETA-KETOACYL-[ACYL-CARRIER-PROTEIN] SYNTHASE III"/>
    <property type="match status" value="1"/>
</dbReference>
<dbReference type="GO" id="GO:0006633">
    <property type="term" value="P:fatty acid biosynthetic process"/>
    <property type="evidence" value="ECO:0007669"/>
    <property type="project" value="InterPro"/>
</dbReference>
<evidence type="ECO:0000259" key="5">
    <source>
        <dbReference type="Pfam" id="PF08545"/>
    </source>
</evidence>
<keyword evidence="3" id="KW-0012">Acyltransferase</keyword>
<dbReference type="InterPro" id="IPR013747">
    <property type="entry name" value="ACP_syn_III_C"/>
</dbReference>
<dbReference type="Pfam" id="PF08541">
    <property type="entry name" value="ACP_syn_III_C"/>
    <property type="match status" value="1"/>
</dbReference>
<proteinExistence type="predicted"/>
<evidence type="ECO:0000256" key="2">
    <source>
        <dbReference type="ARBA" id="ARBA00022679"/>
    </source>
</evidence>
<feature type="domain" description="Beta-ketoacyl-[acyl-carrier-protein] synthase III C-terminal" evidence="4">
    <location>
        <begin position="246"/>
        <end position="337"/>
    </location>
</feature>
<name>A0A6N9TX10_STRHA</name>
<dbReference type="Pfam" id="PF08545">
    <property type="entry name" value="ACP_syn_III"/>
    <property type="match status" value="1"/>
</dbReference>
<feature type="domain" description="Beta-ketoacyl-[acyl-carrier-protein] synthase III N-terminal" evidence="5">
    <location>
        <begin position="108"/>
        <end position="179"/>
    </location>
</feature>
<protein>
    <submittedName>
        <fullName evidence="6">3-oxoacyl-ACP synthase</fullName>
    </submittedName>
</protein>
<dbReference type="RefSeq" id="WP_164342848.1">
    <property type="nucleotide sequence ID" value="NZ_JAAGLQ010000126.1"/>
</dbReference>
<dbReference type="GO" id="GO:0004315">
    <property type="term" value="F:3-oxoacyl-[acyl-carrier-protein] synthase activity"/>
    <property type="evidence" value="ECO:0007669"/>
    <property type="project" value="InterPro"/>
</dbReference>
<reference evidence="6 7" key="1">
    <citation type="submission" date="2020-01" db="EMBL/GenBank/DDBJ databases">
        <title>Insect and environment-associated Actinomycetes.</title>
        <authorList>
            <person name="Currrie C."/>
            <person name="Chevrette M."/>
            <person name="Carlson C."/>
            <person name="Stubbendieck R."/>
            <person name="Wendt-Pienkowski E."/>
        </authorList>
    </citation>
    <scope>NUCLEOTIDE SEQUENCE [LARGE SCALE GENOMIC DNA]</scope>
    <source>
        <strain evidence="6 7">SID11342</strain>
    </source>
</reference>
<sequence>MKTDGIFLAGVATCLPEPYTTRRAVAEGAYEEADREESGIESVPVAGEIPGPDLAVRAARTALARSGHRPEDFGALLHSSVHFQGPDGWSAPHYVLRHTLDRPVTAVEVRQGCLGMLSALEMAACRLTAVPEHPAVLLTSGDNFSTPLVDRWRASKLFLLGDAGAAAVVSRRGGFARVLSVGSVSTPSMEELHRGGEPMFPPGPTVGRTLNLEERREYWRREWARGVPPPMGNFGDTVAAAARRSLAEAGVTMADITRVCHLGFSELPLRACFLDPLDIDEKRGIWEFTRTTGHLGAADPIAGPQHLWRTGQVGAGDLVMIIGASPGMEAGCAVVEITRSFDATDQEDGHA</sequence>
<dbReference type="Gene3D" id="3.40.47.10">
    <property type="match status" value="2"/>
</dbReference>
<dbReference type="InterPro" id="IPR016039">
    <property type="entry name" value="Thiolase-like"/>
</dbReference>
<evidence type="ECO:0000259" key="4">
    <source>
        <dbReference type="Pfam" id="PF08541"/>
    </source>
</evidence>
<dbReference type="GO" id="GO:0044550">
    <property type="term" value="P:secondary metabolite biosynthetic process"/>
    <property type="evidence" value="ECO:0007669"/>
    <property type="project" value="TreeGrafter"/>
</dbReference>
<dbReference type="SUPFAM" id="SSF53901">
    <property type="entry name" value="Thiolase-like"/>
    <property type="match status" value="1"/>
</dbReference>
<evidence type="ECO:0000313" key="7">
    <source>
        <dbReference type="Proteomes" id="UP000471293"/>
    </source>
</evidence>
<organism evidence="6 7">
    <name type="scientific">Streptomyces halstedii</name>
    <dbReference type="NCBI Taxonomy" id="1944"/>
    <lineage>
        <taxon>Bacteria</taxon>
        <taxon>Bacillati</taxon>
        <taxon>Actinomycetota</taxon>
        <taxon>Actinomycetes</taxon>
        <taxon>Kitasatosporales</taxon>
        <taxon>Streptomycetaceae</taxon>
        <taxon>Streptomyces</taxon>
    </lineage>
</organism>